<evidence type="ECO:0000256" key="1">
    <source>
        <dbReference type="ARBA" id="ARBA00004496"/>
    </source>
</evidence>
<dbReference type="GO" id="GO:0032259">
    <property type="term" value="P:methylation"/>
    <property type="evidence" value="ECO:0007669"/>
    <property type="project" value="UniProtKB-KW"/>
</dbReference>
<dbReference type="AlphaFoldDB" id="A0A8I1MXJ5"/>
<dbReference type="CDD" id="cd02440">
    <property type="entry name" value="AdoMet_MTases"/>
    <property type="match status" value="1"/>
</dbReference>
<dbReference type="EC" id="2.1.1.77" evidence="3 9"/>
<evidence type="ECO:0000256" key="7">
    <source>
        <dbReference type="ARBA" id="ARBA00022679"/>
    </source>
</evidence>
<dbReference type="GO" id="GO:0005737">
    <property type="term" value="C:cytoplasm"/>
    <property type="evidence" value="ECO:0007669"/>
    <property type="project" value="UniProtKB-SubCell"/>
</dbReference>
<evidence type="ECO:0000313" key="11">
    <source>
        <dbReference type="Proteomes" id="UP000664800"/>
    </source>
</evidence>
<protein>
    <recommendedName>
        <fullName evidence="4 9">Protein-L-isoaspartate O-methyltransferase</fullName>
        <ecNumber evidence="3 9">2.1.1.77</ecNumber>
    </recommendedName>
</protein>
<comment type="subcellular location">
    <subcellularLocation>
        <location evidence="1">Cytoplasm</location>
    </subcellularLocation>
</comment>
<dbReference type="EMBL" id="JAFKMR010000013">
    <property type="protein sequence ID" value="MBN8743822.1"/>
    <property type="molecule type" value="Genomic_DNA"/>
</dbReference>
<evidence type="ECO:0000256" key="5">
    <source>
        <dbReference type="ARBA" id="ARBA00022490"/>
    </source>
</evidence>
<proteinExistence type="inferred from homology"/>
<keyword evidence="7 10" id="KW-0808">Transferase</keyword>
<dbReference type="Proteomes" id="UP000664800">
    <property type="component" value="Unassembled WGS sequence"/>
</dbReference>
<reference evidence="10" key="1">
    <citation type="submission" date="2021-02" db="EMBL/GenBank/DDBJ databases">
        <title>Thiocyanate and organic carbon inputs drive convergent selection for specific autotrophic Afipia and Thiobacillus strains within complex microbiomes.</title>
        <authorList>
            <person name="Huddy R.J."/>
            <person name="Sachdeva R."/>
            <person name="Kadzinga F."/>
            <person name="Kantor R.S."/>
            <person name="Harrison S.T.L."/>
            <person name="Banfield J.F."/>
        </authorList>
    </citation>
    <scope>NUCLEOTIDE SEQUENCE</scope>
    <source>
        <strain evidence="10">SCN18_13_7_16_R3_B_64_19</strain>
    </source>
</reference>
<evidence type="ECO:0000256" key="4">
    <source>
        <dbReference type="ARBA" id="ARBA00013346"/>
    </source>
</evidence>
<gene>
    <name evidence="10" type="ORF">J0I24_05895</name>
</gene>
<dbReference type="GO" id="GO:0030091">
    <property type="term" value="P:protein repair"/>
    <property type="evidence" value="ECO:0007669"/>
    <property type="project" value="UniProtKB-UniRule"/>
</dbReference>
<evidence type="ECO:0000313" key="10">
    <source>
        <dbReference type="EMBL" id="MBN8743822.1"/>
    </source>
</evidence>
<dbReference type="NCBIfam" id="NF001453">
    <property type="entry name" value="PRK00312.1"/>
    <property type="match status" value="1"/>
</dbReference>
<dbReference type="Pfam" id="PF01135">
    <property type="entry name" value="PCMT"/>
    <property type="match status" value="1"/>
</dbReference>
<comment type="caution">
    <text evidence="10">The sequence shown here is derived from an EMBL/GenBank/DDBJ whole genome shotgun (WGS) entry which is preliminary data.</text>
</comment>
<evidence type="ECO:0000256" key="8">
    <source>
        <dbReference type="ARBA" id="ARBA00022691"/>
    </source>
</evidence>
<keyword evidence="5" id="KW-0963">Cytoplasm</keyword>
<dbReference type="SUPFAM" id="SSF53335">
    <property type="entry name" value="S-adenosyl-L-methionine-dependent methyltransferases"/>
    <property type="match status" value="1"/>
</dbReference>
<dbReference type="InterPro" id="IPR000682">
    <property type="entry name" value="PCMT"/>
</dbReference>
<keyword evidence="8" id="KW-0949">S-adenosyl-L-methionine</keyword>
<dbReference type="InterPro" id="IPR029063">
    <property type="entry name" value="SAM-dependent_MTases_sf"/>
</dbReference>
<dbReference type="GO" id="GO:0004719">
    <property type="term" value="F:protein-L-isoaspartate (D-aspartate) O-methyltransferase activity"/>
    <property type="evidence" value="ECO:0007669"/>
    <property type="project" value="UniProtKB-UniRule"/>
</dbReference>
<name>A0A8I1MXJ5_THIA3</name>
<accession>A0A8I1MXJ5</accession>
<evidence type="ECO:0000256" key="2">
    <source>
        <dbReference type="ARBA" id="ARBA00005369"/>
    </source>
</evidence>
<dbReference type="PANTHER" id="PTHR11579">
    <property type="entry name" value="PROTEIN-L-ISOASPARTATE O-METHYLTRANSFERASE"/>
    <property type="match status" value="1"/>
</dbReference>
<organism evidence="10 11">
    <name type="scientific">Thiomonas arsenitoxydans (strain DSM 22701 / CIP 110005 / 3As)</name>
    <dbReference type="NCBI Taxonomy" id="426114"/>
    <lineage>
        <taxon>Bacteria</taxon>
        <taxon>Pseudomonadati</taxon>
        <taxon>Pseudomonadota</taxon>
        <taxon>Betaproteobacteria</taxon>
        <taxon>Burkholderiales</taxon>
        <taxon>Thiomonas</taxon>
    </lineage>
</organism>
<evidence type="ECO:0000256" key="3">
    <source>
        <dbReference type="ARBA" id="ARBA00011890"/>
    </source>
</evidence>
<dbReference type="NCBIfam" id="TIGR00080">
    <property type="entry name" value="pimt"/>
    <property type="match status" value="1"/>
</dbReference>
<comment type="similarity">
    <text evidence="2">Belongs to the methyltransferase superfamily. L-isoaspartyl/D-aspartyl protein methyltransferase family.</text>
</comment>
<dbReference type="Gene3D" id="3.40.50.150">
    <property type="entry name" value="Vaccinia Virus protein VP39"/>
    <property type="match status" value="1"/>
</dbReference>
<dbReference type="PANTHER" id="PTHR11579:SF0">
    <property type="entry name" value="PROTEIN-L-ISOASPARTATE(D-ASPARTATE) O-METHYLTRANSFERASE"/>
    <property type="match status" value="1"/>
</dbReference>
<evidence type="ECO:0000256" key="9">
    <source>
        <dbReference type="NCBIfam" id="TIGR00080"/>
    </source>
</evidence>
<keyword evidence="6 10" id="KW-0489">Methyltransferase</keyword>
<sequence>MSAGSKSPQRFVHWPARQALDAALSKTPTAPPPPRGQLGGARTVALPVPCEPQTRGASQGPSRCLPRQAGLDSDAVRRGMVDKLRQSGHFDDRVLQALQDVPRHHFVDPGLAAQAYLDNALPIGFEQTISKPSVVARGLDAALKALAPRANLGKVLDIGTGCGYAAAVTARVAADVYSVERIRALHDLARNNLRALRVPNLRLILGDGMLGCPQGAPFDAILSGAAALTLPQVWLDQLVVGGVLIAPIGDPQQLLLYRKRSATTFDVQPLEGAKFVPLKSGLT</sequence>
<evidence type="ECO:0000256" key="6">
    <source>
        <dbReference type="ARBA" id="ARBA00022603"/>
    </source>
</evidence>